<keyword evidence="3" id="KW-1185">Reference proteome</keyword>
<evidence type="ECO:0000313" key="3">
    <source>
        <dbReference type="Proteomes" id="UP000515369"/>
    </source>
</evidence>
<accession>A0A7G5GXP8</accession>
<dbReference type="Gene3D" id="3.40.630.30">
    <property type="match status" value="1"/>
</dbReference>
<feature type="domain" description="N-acetyltransferase" evidence="1">
    <location>
        <begin position="1"/>
        <end position="162"/>
    </location>
</feature>
<dbReference type="GO" id="GO:0016747">
    <property type="term" value="F:acyltransferase activity, transferring groups other than amino-acyl groups"/>
    <property type="evidence" value="ECO:0007669"/>
    <property type="project" value="InterPro"/>
</dbReference>
<dbReference type="KEGG" id="sfol:H3H32_01355"/>
<dbReference type="PANTHER" id="PTHR43072:SF8">
    <property type="entry name" value="ACYLTRANSFERASE FABY-RELATED"/>
    <property type="match status" value="1"/>
</dbReference>
<reference evidence="2 3" key="1">
    <citation type="submission" date="2020-07" db="EMBL/GenBank/DDBJ databases">
        <title>Spirosoma foliorum sp. nov., isolated from the leaves on the Nejang mountain Korea, Republic of.</title>
        <authorList>
            <person name="Ho H."/>
            <person name="Lee Y.-J."/>
            <person name="Nurcahyanto D.-A."/>
            <person name="Kim S.-G."/>
        </authorList>
    </citation>
    <scope>NUCLEOTIDE SEQUENCE [LARGE SCALE GENOMIC DNA]</scope>
    <source>
        <strain evidence="2 3">PL0136</strain>
    </source>
</reference>
<keyword evidence="2" id="KW-0808">Transferase</keyword>
<gene>
    <name evidence="2" type="ORF">H3H32_01355</name>
</gene>
<evidence type="ECO:0000313" key="2">
    <source>
        <dbReference type="EMBL" id="QMW03640.1"/>
    </source>
</evidence>
<proteinExistence type="predicted"/>
<dbReference type="PANTHER" id="PTHR43072">
    <property type="entry name" value="N-ACETYLTRANSFERASE"/>
    <property type="match status" value="1"/>
</dbReference>
<dbReference type="InterPro" id="IPR000182">
    <property type="entry name" value="GNAT_dom"/>
</dbReference>
<dbReference type="EMBL" id="CP059732">
    <property type="protein sequence ID" value="QMW03640.1"/>
    <property type="molecule type" value="Genomic_DNA"/>
</dbReference>
<dbReference type="PROSITE" id="PS51186">
    <property type="entry name" value="GNAT"/>
    <property type="match status" value="1"/>
</dbReference>
<dbReference type="CDD" id="cd04301">
    <property type="entry name" value="NAT_SF"/>
    <property type="match status" value="1"/>
</dbReference>
<protein>
    <submittedName>
        <fullName evidence="2">N-acetyltransferase</fullName>
    </submittedName>
</protein>
<dbReference type="Proteomes" id="UP000515369">
    <property type="component" value="Chromosome"/>
</dbReference>
<name>A0A7G5GXP8_9BACT</name>
<sequence length="186" mass="21376">MTIRFATSADVPAILAIYAPFITGSTITFEYDVPTVAEFTERVQAIQQQFPYLVAEIDGRLLGYAYASKHRDRAAYQWSVETSVYVHPDGHRKGIARQLYNTLFDLLRRQGYYNAYAGITLPNHKSESFHRSFDFEHIGTYTNIGYKLGAWHSVSWFQLPLQPYQTNPPVPIPITQLEIKKKPTRN</sequence>
<dbReference type="RefSeq" id="WP_182460897.1">
    <property type="nucleotide sequence ID" value="NZ_CP059732.1"/>
</dbReference>
<dbReference type="InterPro" id="IPR016181">
    <property type="entry name" value="Acyl_CoA_acyltransferase"/>
</dbReference>
<dbReference type="AlphaFoldDB" id="A0A7G5GXP8"/>
<dbReference type="Pfam" id="PF13420">
    <property type="entry name" value="Acetyltransf_4"/>
    <property type="match status" value="1"/>
</dbReference>
<organism evidence="2 3">
    <name type="scientific">Spirosoma foliorum</name>
    <dbReference type="NCBI Taxonomy" id="2710596"/>
    <lineage>
        <taxon>Bacteria</taxon>
        <taxon>Pseudomonadati</taxon>
        <taxon>Bacteroidota</taxon>
        <taxon>Cytophagia</taxon>
        <taxon>Cytophagales</taxon>
        <taxon>Cytophagaceae</taxon>
        <taxon>Spirosoma</taxon>
    </lineage>
</organism>
<dbReference type="SUPFAM" id="SSF55729">
    <property type="entry name" value="Acyl-CoA N-acyltransferases (Nat)"/>
    <property type="match status" value="1"/>
</dbReference>
<evidence type="ECO:0000259" key="1">
    <source>
        <dbReference type="PROSITE" id="PS51186"/>
    </source>
</evidence>